<feature type="compositionally biased region" description="Basic and acidic residues" evidence="1">
    <location>
        <begin position="24"/>
        <end position="39"/>
    </location>
</feature>
<keyword evidence="3" id="KW-1185">Reference proteome</keyword>
<dbReference type="EMBL" id="LJZO01000026">
    <property type="protein sequence ID" value="ROV94949.1"/>
    <property type="molecule type" value="Genomic_DNA"/>
</dbReference>
<proteinExistence type="predicted"/>
<gene>
    <name evidence="2" type="ORF">VSDG_07042</name>
</gene>
<reference evidence="2 3" key="1">
    <citation type="submission" date="2015-09" db="EMBL/GenBank/DDBJ databases">
        <title>Host preference determinants of Valsa canker pathogens revealed by comparative genomics.</title>
        <authorList>
            <person name="Yin Z."/>
            <person name="Huang L."/>
        </authorList>
    </citation>
    <scope>NUCLEOTIDE SEQUENCE [LARGE SCALE GENOMIC DNA]</scope>
    <source>
        <strain evidence="2 3">YSFL</strain>
    </source>
</reference>
<accession>A0A423VV56</accession>
<feature type="region of interest" description="Disordered" evidence="1">
    <location>
        <begin position="62"/>
        <end position="82"/>
    </location>
</feature>
<name>A0A423VV56_CYTCH</name>
<protein>
    <submittedName>
        <fullName evidence="2">Uncharacterized protein</fullName>
    </submittedName>
</protein>
<evidence type="ECO:0000256" key="1">
    <source>
        <dbReference type="SAM" id="MobiDB-lite"/>
    </source>
</evidence>
<sequence length="82" mass="9194">MTVIINRDFGGTALRMKWSSSREQQQEEESKGAGEREEVRQRKLAGTLRAGGCKRAAGVVVKPSHGMQMRKKPLRIRDPEVS</sequence>
<comment type="caution">
    <text evidence="2">The sequence shown here is derived from an EMBL/GenBank/DDBJ whole genome shotgun (WGS) entry which is preliminary data.</text>
</comment>
<evidence type="ECO:0000313" key="2">
    <source>
        <dbReference type="EMBL" id="ROV94949.1"/>
    </source>
</evidence>
<feature type="region of interest" description="Disordered" evidence="1">
    <location>
        <begin position="16"/>
        <end position="39"/>
    </location>
</feature>
<dbReference type="Proteomes" id="UP000284375">
    <property type="component" value="Unassembled WGS sequence"/>
</dbReference>
<organism evidence="2 3">
    <name type="scientific">Cytospora chrysosperma</name>
    <name type="common">Cytospora canker fungus</name>
    <name type="synonym">Sphaeria chrysosperma</name>
    <dbReference type="NCBI Taxonomy" id="252740"/>
    <lineage>
        <taxon>Eukaryota</taxon>
        <taxon>Fungi</taxon>
        <taxon>Dikarya</taxon>
        <taxon>Ascomycota</taxon>
        <taxon>Pezizomycotina</taxon>
        <taxon>Sordariomycetes</taxon>
        <taxon>Sordariomycetidae</taxon>
        <taxon>Diaporthales</taxon>
        <taxon>Cytosporaceae</taxon>
        <taxon>Cytospora</taxon>
    </lineage>
</organism>
<dbReference type="AlphaFoldDB" id="A0A423VV56"/>
<evidence type="ECO:0000313" key="3">
    <source>
        <dbReference type="Proteomes" id="UP000284375"/>
    </source>
</evidence>